<dbReference type="PANTHER" id="PTHR48079:SF6">
    <property type="entry name" value="NAD(P)-BINDING DOMAIN-CONTAINING PROTEIN-RELATED"/>
    <property type="match status" value="1"/>
</dbReference>
<dbReference type="SUPFAM" id="SSF51735">
    <property type="entry name" value="NAD(P)-binding Rossmann-fold domains"/>
    <property type="match status" value="1"/>
</dbReference>
<name>A0ABP7QFI0_9BURK</name>
<protein>
    <submittedName>
        <fullName evidence="2">NAD-binding protein</fullName>
    </submittedName>
</protein>
<gene>
    <name evidence="2" type="ORF">GCM10022279_01080</name>
</gene>
<dbReference type="Pfam" id="PF01370">
    <property type="entry name" value="Epimerase"/>
    <property type="match status" value="1"/>
</dbReference>
<evidence type="ECO:0000259" key="1">
    <source>
        <dbReference type="Pfam" id="PF01370"/>
    </source>
</evidence>
<accession>A0ABP7QFI0</accession>
<keyword evidence="3" id="KW-1185">Reference proteome</keyword>
<reference evidence="3" key="1">
    <citation type="journal article" date="2019" name="Int. J. Syst. Evol. Microbiol.">
        <title>The Global Catalogue of Microorganisms (GCM) 10K type strain sequencing project: providing services to taxonomists for standard genome sequencing and annotation.</title>
        <authorList>
            <consortium name="The Broad Institute Genomics Platform"/>
            <consortium name="The Broad Institute Genome Sequencing Center for Infectious Disease"/>
            <person name="Wu L."/>
            <person name="Ma J."/>
        </authorList>
    </citation>
    <scope>NUCLEOTIDE SEQUENCE [LARGE SCALE GENOMIC DNA]</scope>
    <source>
        <strain evidence="3">JCM 17561</strain>
    </source>
</reference>
<dbReference type="Proteomes" id="UP001501627">
    <property type="component" value="Unassembled WGS sequence"/>
</dbReference>
<evidence type="ECO:0000313" key="2">
    <source>
        <dbReference type="EMBL" id="GAA3981239.1"/>
    </source>
</evidence>
<dbReference type="CDD" id="cd05266">
    <property type="entry name" value="SDR_a4"/>
    <property type="match status" value="1"/>
</dbReference>
<feature type="domain" description="NAD-dependent epimerase/dehydratase" evidence="1">
    <location>
        <begin position="105"/>
        <end position="230"/>
    </location>
</feature>
<dbReference type="Gene3D" id="3.40.50.720">
    <property type="entry name" value="NAD(P)-binding Rossmann-like Domain"/>
    <property type="match status" value="1"/>
</dbReference>
<sequence>MPSNQNPLGALPARFRRPRLLIVGCGDVGQRVLRQQARALQHGRGPRVLVLLREPARAAQLRAAGAVPLAGDLDAPATLARFAGLATQLLHLAPPPARGAHDTRTRALVQALRRRSAPRALVYVSTTGVYGDCAGQWVDESRPVAPATARAQRRVDAEDMLRLLGRSGGVRTSVLRAPGIYAADRAGGTPQGRLLRATPVLRAEDDVYTNHIHADDLARACLAALWRGRALRTYHASDASDLKMGDYFDLAADLYGLPRPPRVARAQAAEVLPATLLSFMGESRRLRTVRLARELRLVLRYPTVAEGLRG</sequence>
<dbReference type="InterPro" id="IPR001509">
    <property type="entry name" value="Epimerase_deHydtase"/>
</dbReference>
<dbReference type="InterPro" id="IPR051783">
    <property type="entry name" value="NAD(P)-dependent_oxidoreduct"/>
</dbReference>
<evidence type="ECO:0000313" key="3">
    <source>
        <dbReference type="Proteomes" id="UP001501627"/>
    </source>
</evidence>
<dbReference type="EMBL" id="BAABBP010000001">
    <property type="protein sequence ID" value="GAA3981239.1"/>
    <property type="molecule type" value="Genomic_DNA"/>
</dbReference>
<organism evidence="2 3">
    <name type="scientific">Comamonas faecalis</name>
    <dbReference type="NCBI Taxonomy" id="1387849"/>
    <lineage>
        <taxon>Bacteria</taxon>
        <taxon>Pseudomonadati</taxon>
        <taxon>Pseudomonadota</taxon>
        <taxon>Betaproteobacteria</taxon>
        <taxon>Burkholderiales</taxon>
        <taxon>Comamonadaceae</taxon>
        <taxon>Comamonas</taxon>
    </lineage>
</organism>
<dbReference type="InterPro" id="IPR036291">
    <property type="entry name" value="NAD(P)-bd_dom_sf"/>
</dbReference>
<comment type="caution">
    <text evidence="2">The sequence shown here is derived from an EMBL/GenBank/DDBJ whole genome shotgun (WGS) entry which is preliminary data.</text>
</comment>
<dbReference type="RefSeq" id="WP_344867567.1">
    <property type="nucleotide sequence ID" value="NZ_BAABBP010000001.1"/>
</dbReference>
<proteinExistence type="predicted"/>
<dbReference type="PANTHER" id="PTHR48079">
    <property type="entry name" value="PROTEIN YEEZ"/>
    <property type="match status" value="1"/>
</dbReference>